<dbReference type="AlphaFoldDB" id="A6BFS8"/>
<evidence type="ECO:0000313" key="1">
    <source>
        <dbReference type="EMBL" id="EDM63484.1"/>
    </source>
</evidence>
<sequence>MQAAFISYNYNSCLHLYFYPFPTAFQNPKSA</sequence>
<reference evidence="1 2" key="1">
    <citation type="submission" date="2007-03" db="EMBL/GenBank/DDBJ databases">
        <authorList>
            <person name="Fulton L."/>
            <person name="Clifton S."/>
            <person name="Fulton B."/>
            <person name="Xu J."/>
            <person name="Minx P."/>
            <person name="Pepin K.H."/>
            <person name="Johnson M."/>
            <person name="Thiruvilangam P."/>
            <person name="Bhonagiri V."/>
            <person name="Nash W.E."/>
            <person name="Mardis E.R."/>
            <person name="Wilson R.K."/>
        </authorList>
    </citation>
    <scope>NUCLEOTIDE SEQUENCE [LARGE SCALE GENOMIC DNA]</scope>
    <source>
        <strain evidence="1 2">DSM 13814</strain>
    </source>
</reference>
<accession>A6BFS8</accession>
<reference evidence="1 2" key="2">
    <citation type="submission" date="2007-04" db="EMBL/GenBank/DDBJ databases">
        <title>Draft genome sequence of Dorea longicatena (DSM 13814).</title>
        <authorList>
            <person name="Sudarsanam P."/>
            <person name="Ley R."/>
            <person name="Guruge J."/>
            <person name="Turnbaugh P.J."/>
            <person name="Mahowald M."/>
            <person name="Liep D."/>
            <person name="Gordon J."/>
        </authorList>
    </citation>
    <scope>NUCLEOTIDE SEQUENCE [LARGE SCALE GENOMIC DNA]</scope>
    <source>
        <strain evidence="1 2">DSM 13814</strain>
    </source>
</reference>
<comment type="caution">
    <text evidence="1">The sequence shown here is derived from an EMBL/GenBank/DDBJ whole genome shotgun (WGS) entry which is preliminary data.</text>
</comment>
<name>A6BFS8_9FIRM</name>
<proteinExistence type="predicted"/>
<gene>
    <name evidence="1" type="ORF">DORLON_01150</name>
</gene>
<dbReference type="EMBL" id="AAXB02000004">
    <property type="protein sequence ID" value="EDM63484.1"/>
    <property type="molecule type" value="Genomic_DNA"/>
</dbReference>
<evidence type="ECO:0000313" key="2">
    <source>
        <dbReference type="Proteomes" id="UP000004016"/>
    </source>
</evidence>
<dbReference type="HOGENOM" id="CLU_3396238_0_0_9"/>
<protein>
    <submittedName>
        <fullName evidence="1">Uncharacterized protein</fullName>
    </submittedName>
</protein>
<organism evidence="1 2">
    <name type="scientific">Dorea longicatena DSM 13814</name>
    <dbReference type="NCBI Taxonomy" id="411462"/>
    <lineage>
        <taxon>Bacteria</taxon>
        <taxon>Bacillati</taxon>
        <taxon>Bacillota</taxon>
        <taxon>Clostridia</taxon>
        <taxon>Lachnospirales</taxon>
        <taxon>Lachnospiraceae</taxon>
        <taxon>Dorea</taxon>
    </lineage>
</organism>
<dbReference type="Proteomes" id="UP000004016">
    <property type="component" value="Unassembled WGS sequence"/>
</dbReference>